<evidence type="ECO:0000313" key="1">
    <source>
        <dbReference type="EMBL" id="CAE8678495.1"/>
    </source>
</evidence>
<accession>A0A813JJG3</accession>
<comment type="caution">
    <text evidence="1">The sequence shown here is derived from an EMBL/GenBank/DDBJ whole genome shotgun (WGS) entry which is preliminary data.</text>
</comment>
<dbReference type="EMBL" id="CAJNNW010025693">
    <property type="protein sequence ID" value="CAE8678495.1"/>
    <property type="molecule type" value="Genomic_DNA"/>
</dbReference>
<gene>
    <name evidence="1" type="ORF">PGLA2088_LOCUS20832</name>
</gene>
<protein>
    <submittedName>
        <fullName evidence="1">Uncharacterized protein</fullName>
    </submittedName>
</protein>
<proteinExistence type="predicted"/>
<name>A0A813JJG3_POLGL</name>
<reference evidence="1" key="1">
    <citation type="submission" date="2021-02" db="EMBL/GenBank/DDBJ databases">
        <authorList>
            <person name="Dougan E. K."/>
            <person name="Rhodes N."/>
            <person name="Thang M."/>
            <person name="Chan C."/>
        </authorList>
    </citation>
    <scope>NUCLEOTIDE SEQUENCE</scope>
</reference>
<organism evidence="1 2">
    <name type="scientific">Polarella glacialis</name>
    <name type="common">Dinoflagellate</name>
    <dbReference type="NCBI Taxonomy" id="89957"/>
    <lineage>
        <taxon>Eukaryota</taxon>
        <taxon>Sar</taxon>
        <taxon>Alveolata</taxon>
        <taxon>Dinophyceae</taxon>
        <taxon>Suessiales</taxon>
        <taxon>Suessiaceae</taxon>
        <taxon>Polarella</taxon>
    </lineage>
</organism>
<evidence type="ECO:0000313" key="2">
    <source>
        <dbReference type="Proteomes" id="UP000626109"/>
    </source>
</evidence>
<dbReference type="Proteomes" id="UP000626109">
    <property type="component" value="Unassembled WGS sequence"/>
</dbReference>
<sequence length="582" mass="63803">MLECTRPSLRTWRGVLAATAACGSIGHVEASLGCTAPRGSPRSGPQGRAGSLLLRLLDLPAPPPDTVGGHIPNSHKLWQDVHQVVQDSAGSAEVVMRRQASVEVYKRVGEVQLPPPCLPSIVNTELIEVVFIWKVERDFRHALMLLGQSADRLAWLRNAAWDDIVSLGWGVVFGSAQEACHMVPVLARPSDSEEIFDQYRSLYAFDYRDCAKTFAHGRHVEGTVADLEQCVGPRTPALCSRSSSGRRARHKQTSLWPHDAFLSLALRQPSLCGASCRFGVGFARAAQLVAGMAASGSAWQRQRQLRLSSDQVWLLREAQAELVALEILFKQAGSDQVLSFCSLAQEFPIWLVLARASCVDVRLPEQLLPNASALPAAAPEVQLSMGCDAYMAGDSYVSGWPPQQRLSAAGSLAAYSLLASVGSILDTFGVRWWAAHATLLGALRNGGLLPQECDVDIALWRPDAHWLTRPQLRSALASAGIAMFNLPLYFVLRFCPVHVPPEADSRSVDGRVACQPPYIDAHLADVVPHQADRWDYIYRSDTRYGHSFPLAGLFGSYQHGEVAPGNDRRLRWPFGEYFQVFV</sequence>
<dbReference type="AlphaFoldDB" id="A0A813JJG3"/>